<evidence type="ECO:0000256" key="1">
    <source>
        <dbReference type="ARBA" id="ARBA00004141"/>
    </source>
</evidence>
<evidence type="ECO:0000313" key="8">
    <source>
        <dbReference type="EMBL" id="OAV60483.1"/>
    </source>
</evidence>
<dbReference type="GO" id="GO:0020037">
    <property type="term" value="F:heme binding"/>
    <property type="evidence" value="ECO:0007669"/>
    <property type="project" value="InterPro"/>
</dbReference>
<dbReference type="GO" id="GO:0005886">
    <property type="term" value="C:plasma membrane"/>
    <property type="evidence" value="ECO:0007669"/>
    <property type="project" value="TreeGrafter"/>
</dbReference>
<organism evidence="8 9">
    <name type="scientific">Enteractinococcus helveticum</name>
    <dbReference type="NCBI Taxonomy" id="1837282"/>
    <lineage>
        <taxon>Bacteria</taxon>
        <taxon>Bacillati</taxon>
        <taxon>Actinomycetota</taxon>
        <taxon>Actinomycetes</taxon>
        <taxon>Micrococcales</taxon>
        <taxon>Micrococcaceae</taxon>
    </lineage>
</organism>
<evidence type="ECO:0000313" key="9">
    <source>
        <dbReference type="Proteomes" id="UP000078292"/>
    </source>
</evidence>
<dbReference type="PANTHER" id="PTHR30071">
    <property type="entry name" value="HEME EXPORTER PROTEIN C"/>
    <property type="match status" value="1"/>
</dbReference>
<dbReference type="STRING" id="1837282.A6F49_10965"/>
<evidence type="ECO:0000259" key="7">
    <source>
        <dbReference type="Pfam" id="PF01578"/>
    </source>
</evidence>
<name>A0A1B7LYM5_9MICC</name>
<comment type="caution">
    <text evidence="8">The sequence shown here is derived from an EMBL/GenBank/DDBJ whole genome shotgun (WGS) entry which is preliminary data.</text>
</comment>
<feature type="transmembrane region" description="Helical" evidence="6">
    <location>
        <begin position="304"/>
        <end position="325"/>
    </location>
</feature>
<protein>
    <submittedName>
        <fullName evidence="8">C-type cytochrome biogenesis protein CcsB</fullName>
    </submittedName>
</protein>
<feature type="transmembrane region" description="Helical" evidence="6">
    <location>
        <begin position="185"/>
        <end position="210"/>
    </location>
</feature>
<evidence type="ECO:0000256" key="3">
    <source>
        <dbReference type="ARBA" id="ARBA00022748"/>
    </source>
</evidence>
<keyword evidence="3" id="KW-0201">Cytochrome c-type biogenesis</keyword>
<dbReference type="RefSeq" id="WP_043058036.1">
    <property type="nucleotide sequence ID" value="NZ_LXEY01000019.1"/>
</dbReference>
<keyword evidence="5 6" id="KW-0472">Membrane</keyword>
<accession>A0A1B7LYM5</accession>
<gene>
    <name evidence="8" type="ORF">A6F49_10965</name>
</gene>
<proteinExistence type="predicted"/>
<dbReference type="PANTHER" id="PTHR30071:SF1">
    <property type="entry name" value="CYTOCHROME B_B6 PROTEIN-RELATED"/>
    <property type="match status" value="1"/>
</dbReference>
<dbReference type="Proteomes" id="UP000078292">
    <property type="component" value="Unassembled WGS sequence"/>
</dbReference>
<dbReference type="InterPro" id="IPR002541">
    <property type="entry name" value="Cyt_c_assembly"/>
</dbReference>
<dbReference type="GO" id="GO:0017004">
    <property type="term" value="P:cytochrome complex assembly"/>
    <property type="evidence" value="ECO:0007669"/>
    <property type="project" value="UniProtKB-KW"/>
</dbReference>
<feature type="transmembrane region" description="Helical" evidence="6">
    <location>
        <begin position="91"/>
        <end position="116"/>
    </location>
</feature>
<dbReference type="NCBIfam" id="TIGR03144">
    <property type="entry name" value="cytochr_II_ccsB"/>
    <property type="match status" value="1"/>
</dbReference>
<reference evidence="8 9" key="1">
    <citation type="submission" date="2016-04" db="EMBL/GenBank/DDBJ databases">
        <title>First whole genome shotgun sequence of the bacterium Enteractinococcus sp. strain UASWS1574.</title>
        <authorList>
            <person name="Crovadore J."/>
            <person name="Chablais R."/>
            <person name="Lefort F."/>
        </authorList>
    </citation>
    <scope>NUCLEOTIDE SEQUENCE [LARGE SCALE GENOMIC DNA]</scope>
    <source>
        <strain evidence="8 9">UASWS1574</strain>
    </source>
</reference>
<dbReference type="Pfam" id="PF01578">
    <property type="entry name" value="Cytochrom_C_asm"/>
    <property type="match status" value="1"/>
</dbReference>
<comment type="subcellular location">
    <subcellularLocation>
        <location evidence="1">Membrane</location>
        <topology evidence="1">Multi-pass membrane protein</topology>
    </subcellularLocation>
</comment>
<feature type="transmembrane region" description="Helical" evidence="6">
    <location>
        <begin position="243"/>
        <end position="262"/>
    </location>
</feature>
<evidence type="ECO:0000256" key="5">
    <source>
        <dbReference type="ARBA" id="ARBA00023136"/>
    </source>
</evidence>
<evidence type="ECO:0000256" key="2">
    <source>
        <dbReference type="ARBA" id="ARBA00022692"/>
    </source>
</evidence>
<dbReference type="EMBL" id="LXEY01000019">
    <property type="protein sequence ID" value="OAV60483.1"/>
    <property type="molecule type" value="Genomic_DNA"/>
</dbReference>
<keyword evidence="9" id="KW-1185">Reference proteome</keyword>
<sequence>MTPVNETLASYSELFMLIASFIYLAAFLLFSWDMATASRSIRKLEAQLHTQQTRQLIGAGGPAVDAAAASTTSRQLVSDDMEYTDGVKRPAANIAVAIMAIATLAHAFAVVARAVAASRAPWGNLYEFMTSGALVISVVYLVFLLRKDLRFVGTFVSGVVLLMMMAATIGFPTPVGNVQPALQSWWLISHVSVAIIATGLFSLTFAMSVLQLFKQRAEKNDNVTGFLRLVPSSLALENWSYRLNAIGFVLWTFTLIAGSIWGEQAWGRYWNWDAKEVWTFIIWVIYAGYLHARATRGWTGTRSAWLNIIGFFALVFNYTIVNLYFPSLHSYAGL</sequence>
<dbReference type="InterPro" id="IPR017562">
    <property type="entry name" value="Cyt_c_biogenesis_CcsA"/>
</dbReference>
<keyword evidence="2 6" id="KW-0812">Transmembrane</keyword>
<dbReference type="OrthoDB" id="9814290at2"/>
<feature type="transmembrane region" description="Helical" evidence="6">
    <location>
        <begin position="274"/>
        <end position="292"/>
    </location>
</feature>
<feature type="domain" description="Cytochrome c assembly protein" evidence="7">
    <location>
        <begin position="122"/>
        <end position="329"/>
    </location>
</feature>
<dbReference type="AlphaFoldDB" id="A0A1B7LYM5"/>
<evidence type="ECO:0000256" key="4">
    <source>
        <dbReference type="ARBA" id="ARBA00022989"/>
    </source>
</evidence>
<dbReference type="InterPro" id="IPR045062">
    <property type="entry name" value="Cyt_c_biogenesis_CcsA/CcmC"/>
</dbReference>
<feature type="transmembrane region" description="Helical" evidence="6">
    <location>
        <begin position="14"/>
        <end position="32"/>
    </location>
</feature>
<keyword evidence="4 6" id="KW-1133">Transmembrane helix</keyword>
<feature type="transmembrane region" description="Helical" evidence="6">
    <location>
        <begin position="128"/>
        <end position="145"/>
    </location>
</feature>
<evidence type="ECO:0000256" key="6">
    <source>
        <dbReference type="SAM" id="Phobius"/>
    </source>
</evidence>
<feature type="transmembrane region" description="Helical" evidence="6">
    <location>
        <begin position="152"/>
        <end position="173"/>
    </location>
</feature>